<dbReference type="EMBL" id="GL629801">
    <property type="protein sequence ID" value="EFX00130.1"/>
    <property type="molecule type" value="Genomic_DNA"/>
</dbReference>
<dbReference type="GeneID" id="25980643"/>
<dbReference type="Proteomes" id="UP000007796">
    <property type="component" value="Unassembled WGS sequence"/>
</dbReference>
<dbReference type="InParanoid" id="F0XP57"/>
<evidence type="ECO:0000313" key="1">
    <source>
        <dbReference type="EMBL" id="EFX00130.1"/>
    </source>
</evidence>
<name>F0XP57_GROCL</name>
<evidence type="ECO:0000313" key="2">
    <source>
        <dbReference type="Proteomes" id="UP000007796"/>
    </source>
</evidence>
<reference evidence="1 2" key="1">
    <citation type="journal article" date="2011" name="Proc. Natl. Acad. Sci. U.S.A.">
        <title>Genome and transcriptome analyses of the mountain pine beetle-fungal symbiont Grosmannia clavigera, a lodgepole pine pathogen.</title>
        <authorList>
            <person name="DiGuistini S."/>
            <person name="Wang Y."/>
            <person name="Liao N.Y."/>
            <person name="Taylor G."/>
            <person name="Tanguay P."/>
            <person name="Feau N."/>
            <person name="Henrissat B."/>
            <person name="Chan S.K."/>
            <person name="Hesse-Orce U."/>
            <person name="Alamouti S.M."/>
            <person name="Tsui C.K.M."/>
            <person name="Docking R.T."/>
            <person name="Levasseur A."/>
            <person name="Haridas S."/>
            <person name="Robertson G."/>
            <person name="Birol I."/>
            <person name="Holt R.A."/>
            <person name="Marra M.A."/>
            <person name="Hamelin R.C."/>
            <person name="Hirst M."/>
            <person name="Jones S.J.M."/>
            <person name="Bohlmann J."/>
            <person name="Breuil C."/>
        </authorList>
    </citation>
    <scope>NUCLEOTIDE SEQUENCE [LARGE SCALE GENOMIC DNA]</scope>
    <source>
        <strain evidence="2">kw1407 / UAMH 11150</strain>
    </source>
</reference>
<sequence>MLVPGRCNLTTRLQEAVLWHLFAAKPGGGTLHKLALVTEHSHVDHQSSERLGAEHDAGAMQHECRNWTLPGGTASSS</sequence>
<keyword evidence="2" id="KW-1185">Reference proteome</keyword>
<proteinExistence type="predicted"/>
<accession>F0XP57</accession>
<dbReference type="HOGENOM" id="CLU_2638302_0_0_1"/>
<organism evidence="2">
    <name type="scientific">Grosmannia clavigera (strain kw1407 / UAMH 11150)</name>
    <name type="common">Blue stain fungus</name>
    <name type="synonym">Graphiocladiella clavigera</name>
    <dbReference type="NCBI Taxonomy" id="655863"/>
    <lineage>
        <taxon>Eukaryota</taxon>
        <taxon>Fungi</taxon>
        <taxon>Dikarya</taxon>
        <taxon>Ascomycota</taxon>
        <taxon>Pezizomycotina</taxon>
        <taxon>Sordariomycetes</taxon>
        <taxon>Sordariomycetidae</taxon>
        <taxon>Ophiostomatales</taxon>
        <taxon>Ophiostomataceae</taxon>
        <taxon>Leptographium</taxon>
    </lineage>
</organism>
<protein>
    <submittedName>
        <fullName evidence="1">Uncharacterized protein</fullName>
    </submittedName>
</protein>
<dbReference type="AlphaFoldDB" id="F0XP57"/>
<dbReference type="RefSeq" id="XP_014169612.1">
    <property type="nucleotide sequence ID" value="XM_014314137.1"/>
</dbReference>
<gene>
    <name evidence="1" type="ORF">CMQ_7132</name>
</gene>